<organism evidence="6 7">
    <name type="scientific">Corynebacterium ureicelerivorans</name>
    <dbReference type="NCBI Taxonomy" id="401472"/>
    <lineage>
        <taxon>Bacteria</taxon>
        <taxon>Bacillati</taxon>
        <taxon>Actinomycetota</taxon>
        <taxon>Actinomycetes</taxon>
        <taxon>Mycobacteriales</taxon>
        <taxon>Corynebacteriaceae</taxon>
        <taxon>Corynebacterium</taxon>
    </lineage>
</organism>
<dbReference type="InterPro" id="IPR016161">
    <property type="entry name" value="Ald_DH/histidinol_DH"/>
</dbReference>
<gene>
    <name evidence="6" type="primary">gabD2</name>
    <name evidence="6" type="ORF">CUREI_07290</name>
</gene>
<evidence type="ECO:0000256" key="3">
    <source>
        <dbReference type="PROSITE-ProRule" id="PRU10007"/>
    </source>
</evidence>
<feature type="active site" evidence="3">
    <location>
        <position position="264"/>
    </location>
</feature>
<dbReference type="PANTHER" id="PTHR11699">
    <property type="entry name" value="ALDEHYDE DEHYDROGENASE-RELATED"/>
    <property type="match status" value="1"/>
</dbReference>
<dbReference type="KEGG" id="cuv:CUREI_07290"/>
<feature type="domain" description="Aldehyde dehydrogenase" evidence="5">
    <location>
        <begin position="35"/>
        <end position="490"/>
    </location>
</feature>
<comment type="similarity">
    <text evidence="1 4">Belongs to the aldehyde dehydrogenase family.</text>
</comment>
<evidence type="ECO:0000259" key="5">
    <source>
        <dbReference type="Pfam" id="PF00171"/>
    </source>
</evidence>
<dbReference type="GO" id="GO:0016620">
    <property type="term" value="F:oxidoreductase activity, acting on the aldehyde or oxo group of donors, NAD or NADP as acceptor"/>
    <property type="evidence" value="ECO:0007669"/>
    <property type="project" value="InterPro"/>
</dbReference>
<dbReference type="Gene3D" id="3.40.605.10">
    <property type="entry name" value="Aldehyde Dehydrogenase, Chain A, domain 1"/>
    <property type="match status" value="1"/>
</dbReference>
<evidence type="ECO:0000256" key="4">
    <source>
        <dbReference type="RuleBase" id="RU003345"/>
    </source>
</evidence>
<evidence type="ECO:0000313" key="7">
    <source>
        <dbReference type="Proteomes" id="UP000028939"/>
    </source>
</evidence>
<dbReference type="NCBIfam" id="NF006916">
    <property type="entry name" value="PRK09407.1"/>
    <property type="match status" value="1"/>
</dbReference>
<dbReference type="SUPFAM" id="SSF53720">
    <property type="entry name" value="ALDH-like"/>
    <property type="match status" value="1"/>
</dbReference>
<dbReference type="STRING" id="401472.CUREI_07290"/>
<dbReference type="Gene3D" id="3.40.309.10">
    <property type="entry name" value="Aldehyde Dehydrogenase, Chain A, domain 2"/>
    <property type="match status" value="1"/>
</dbReference>
<keyword evidence="7" id="KW-1185">Reference proteome</keyword>
<proteinExistence type="inferred from homology"/>
<dbReference type="PROSITE" id="PS00687">
    <property type="entry name" value="ALDEHYDE_DEHYDR_GLU"/>
    <property type="match status" value="1"/>
</dbReference>
<dbReference type="HOGENOM" id="CLU_005391_1_0_11"/>
<evidence type="ECO:0000313" key="6">
    <source>
        <dbReference type="EMBL" id="AIL97121.1"/>
    </source>
</evidence>
<dbReference type="InterPro" id="IPR015590">
    <property type="entry name" value="Aldehyde_DH_dom"/>
</dbReference>
<accession>A0A077HL29</accession>
<dbReference type="AlphaFoldDB" id="A0A077HL29"/>
<protein>
    <submittedName>
        <fullName evidence="6">Succinate-semialdehyde dehydrogenase</fullName>
    </submittedName>
</protein>
<sequence length="527" mass="57533">MAIKRLKAQPLPADFLDRLQKFTTNASTGSLYTGERKAVTSPFFEGELGWVGVGTVEDVEEAFTLARRAQPMWAAKPVKYRAALLNRFHDLVKENRELLADIVQLETGKDRTAAYDEILDVMNNARYYANIAEDELEMKARPGAFPVITKTVQQRVPKGIVGQISPWNYPLALGISDALAALVAGNAVVAKPDLNTPFSNIISLNLLLNAGLPRDVFQIVTGTGREVGQAIAQRCDYLMFTGSTQTGKILGEVVGERLVGFSAELGGKNPMIIAPDADIEAHIDTIATACFSNSGQLCVSIERIYVPDAIFDRFIREFRDATERITLGTGLNWNYQMGSLINQDQLDTVQKFVDDAVAKGATVVTGGKPRPELGPFFFEPTVLTDVSDDVDLLTQEVFGPVVYVQRVADTDEAIRLANSTSYGLNASVFGAPDTAWEIAEQVEAGGVTINDGYAATWASVSTPLGGVKQSGVARRHGPEGLTKYTEVKNISEQRIMSMRGPKQLPRRYYGQLMTTALDLGKKLRFLP</sequence>
<evidence type="ECO:0000256" key="2">
    <source>
        <dbReference type="ARBA" id="ARBA00023002"/>
    </source>
</evidence>
<keyword evidence="2 4" id="KW-0560">Oxidoreductase</keyword>
<name>A0A077HL29_9CORY</name>
<evidence type="ECO:0000256" key="1">
    <source>
        <dbReference type="ARBA" id="ARBA00009986"/>
    </source>
</evidence>
<dbReference type="FunFam" id="3.40.309.10:FF:000009">
    <property type="entry name" value="Aldehyde dehydrogenase A"/>
    <property type="match status" value="1"/>
</dbReference>
<reference evidence="6 7" key="1">
    <citation type="submission" date="2014-08" db="EMBL/GenBank/DDBJ databases">
        <title>Complete genome sequence of Corynebacterium ureicelerivorans DSM 45051, a lipophilic and urea-splitting isolate from a blood culture of a septicaemia patient.</title>
        <authorList>
            <person name="Tippelt A."/>
            <person name="Albersmeier A."/>
            <person name="Brinkrolf K."/>
            <person name="Ruckert C."/>
            <person name="Tauch A."/>
        </authorList>
    </citation>
    <scope>NUCLEOTIDE SEQUENCE [LARGE SCALE GENOMIC DNA]</scope>
    <source>
        <strain evidence="6 7">IMMIB RIV-2301</strain>
    </source>
</reference>
<dbReference type="Pfam" id="PF00171">
    <property type="entry name" value="Aldedh"/>
    <property type="match status" value="1"/>
</dbReference>
<dbReference type="InterPro" id="IPR016162">
    <property type="entry name" value="Ald_DH_N"/>
</dbReference>
<dbReference type="InterPro" id="IPR016163">
    <property type="entry name" value="Ald_DH_C"/>
</dbReference>
<dbReference type="OrthoDB" id="6882680at2"/>
<dbReference type="Proteomes" id="UP000028939">
    <property type="component" value="Chromosome"/>
</dbReference>
<dbReference type="InterPro" id="IPR029510">
    <property type="entry name" value="Ald_DH_CS_GLU"/>
</dbReference>
<dbReference type="RefSeq" id="WP_038614180.1">
    <property type="nucleotide sequence ID" value="NZ_CP009215.1"/>
</dbReference>
<dbReference type="EMBL" id="CP009215">
    <property type="protein sequence ID" value="AIL97121.1"/>
    <property type="molecule type" value="Genomic_DNA"/>
</dbReference>